<evidence type="ECO:0000256" key="2">
    <source>
        <dbReference type="ARBA" id="ARBA00008789"/>
    </source>
</evidence>
<sequence length="231" mass="26745">MYGLKYNVLGGILQFLDVMLFVEVYASLQGVRTKSTLQLRWIRRMEAVLESAPQSFLQLIFLLRTKVIHSFLYFYVFMYFMICMLFLLSIANSVVKSDDWNFKIDANKKCPPHPSFLVRGTFRLAEVVSRLLIVALLTQTAHIGFTITLGIFVAYIHCTGHVVCVFLALFYLIMYRDGFLGHDIGNVAEVLIVHPNLSLRLDDENAVEHFFLLVYEKCKLHLYTNKTYMYA</sequence>
<keyword evidence="8" id="KW-1185">Reference proteome</keyword>
<evidence type="ECO:0000256" key="4">
    <source>
        <dbReference type="ARBA" id="ARBA00022989"/>
    </source>
</evidence>
<keyword evidence="3 6" id="KW-0812">Transmembrane</keyword>
<evidence type="ECO:0000256" key="1">
    <source>
        <dbReference type="ARBA" id="ARBA00004141"/>
    </source>
</evidence>
<reference evidence="7 8" key="1">
    <citation type="journal article" date="2013" name="Curr. Biol.">
        <title>The Genome of the Foraminiferan Reticulomyxa filosa.</title>
        <authorList>
            <person name="Glockner G."/>
            <person name="Hulsmann N."/>
            <person name="Schleicher M."/>
            <person name="Noegel A.A."/>
            <person name="Eichinger L."/>
            <person name="Gallinger C."/>
            <person name="Pawlowski J."/>
            <person name="Sierra R."/>
            <person name="Euteneuer U."/>
            <person name="Pillet L."/>
            <person name="Moustafa A."/>
            <person name="Platzer M."/>
            <person name="Groth M."/>
            <person name="Szafranski K."/>
            <person name="Schliwa M."/>
        </authorList>
    </citation>
    <scope>NUCLEOTIDE SEQUENCE [LARGE SCALE GENOMIC DNA]</scope>
</reference>
<dbReference type="GO" id="GO:0005886">
    <property type="term" value="C:plasma membrane"/>
    <property type="evidence" value="ECO:0007669"/>
    <property type="project" value="UniProtKB-ARBA"/>
</dbReference>
<evidence type="ECO:0000256" key="3">
    <source>
        <dbReference type="ARBA" id="ARBA00022692"/>
    </source>
</evidence>
<comment type="caution">
    <text evidence="7">The sequence shown here is derived from an EMBL/GenBank/DDBJ whole genome shotgun (WGS) entry which is preliminary data.</text>
</comment>
<name>X6N109_RETFI</name>
<keyword evidence="4 6" id="KW-1133">Transmembrane helix</keyword>
<feature type="transmembrane region" description="Helical" evidence="6">
    <location>
        <begin position="6"/>
        <end position="26"/>
    </location>
</feature>
<dbReference type="InterPro" id="IPR018629">
    <property type="entry name" value="XK-rel"/>
</dbReference>
<dbReference type="Proteomes" id="UP000023152">
    <property type="component" value="Unassembled WGS sequence"/>
</dbReference>
<evidence type="ECO:0000313" key="8">
    <source>
        <dbReference type="Proteomes" id="UP000023152"/>
    </source>
</evidence>
<proteinExistence type="inferred from homology"/>
<comment type="similarity">
    <text evidence="2">Belongs to the XK family.</text>
</comment>
<dbReference type="EMBL" id="ASPP01013702">
    <property type="protein sequence ID" value="ETO19389.1"/>
    <property type="molecule type" value="Genomic_DNA"/>
</dbReference>
<comment type="subcellular location">
    <subcellularLocation>
        <location evidence="1">Membrane</location>
        <topology evidence="1">Multi-pass membrane protein</topology>
    </subcellularLocation>
</comment>
<feature type="transmembrane region" description="Helical" evidence="6">
    <location>
        <begin position="143"/>
        <end position="173"/>
    </location>
</feature>
<dbReference type="Pfam" id="PF09815">
    <property type="entry name" value="XK-related"/>
    <property type="match status" value="1"/>
</dbReference>
<feature type="transmembrane region" description="Helical" evidence="6">
    <location>
        <begin position="71"/>
        <end position="95"/>
    </location>
</feature>
<organism evidence="7 8">
    <name type="scientific">Reticulomyxa filosa</name>
    <dbReference type="NCBI Taxonomy" id="46433"/>
    <lineage>
        <taxon>Eukaryota</taxon>
        <taxon>Sar</taxon>
        <taxon>Rhizaria</taxon>
        <taxon>Retaria</taxon>
        <taxon>Foraminifera</taxon>
        <taxon>Monothalamids</taxon>
        <taxon>Reticulomyxidae</taxon>
        <taxon>Reticulomyxa</taxon>
    </lineage>
</organism>
<gene>
    <name evidence="7" type="ORF">RFI_17840</name>
</gene>
<evidence type="ECO:0000256" key="6">
    <source>
        <dbReference type="SAM" id="Phobius"/>
    </source>
</evidence>
<keyword evidence="5 6" id="KW-0472">Membrane</keyword>
<accession>X6N109</accession>
<evidence type="ECO:0000313" key="7">
    <source>
        <dbReference type="EMBL" id="ETO19389.1"/>
    </source>
</evidence>
<dbReference type="AlphaFoldDB" id="X6N109"/>
<protein>
    <submittedName>
        <fullName evidence="7">Uncharacterized protein</fullName>
    </submittedName>
</protein>
<evidence type="ECO:0000256" key="5">
    <source>
        <dbReference type="ARBA" id="ARBA00023136"/>
    </source>
</evidence>